<dbReference type="KEGG" id="ipc:IPA_00945"/>
<reference evidence="1" key="1">
    <citation type="submission" date="2013-11" db="EMBL/GenBank/DDBJ databases">
        <title>Comparative genomics of Ignicoccus.</title>
        <authorList>
            <person name="Podar M."/>
        </authorList>
    </citation>
    <scope>NUCLEOTIDE SEQUENCE</scope>
    <source>
        <strain evidence="1">DSM 13166</strain>
    </source>
</reference>
<protein>
    <recommendedName>
        <fullName evidence="3">NurA domain-containing protein</fullName>
    </recommendedName>
</protein>
<dbReference type="EMBL" id="CP006868">
    <property type="protein sequence ID" value="UXD22020.1"/>
    <property type="molecule type" value="Genomic_DNA"/>
</dbReference>
<keyword evidence="2" id="KW-1185">Reference proteome</keyword>
<accession>A0A977PL72</accession>
<evidence type="ECO:0008006" key="3">
    <source>
        <dbReference type="Google" id="ProtNLM"/>
    </source>
</evidence>
<evidence type="ECO:0000313" key="2">
    <source>
        <dbReference type="Proteomes" id="UP001063698"/>
    </source>
</evidence>
<organism evidence="1 2">
    <name type="scientific">Ignicoccus pacificus DSM 13166</name>
    <dbReference type="NCBI Taxonomy" id="940294"/>
    <lineage>
        <taxon>Archaea</taxon>
        <taxon>Thermoproteota</taxon>
        <taxon>Thermoprotei</taxon>
        <taxon>Desulfurococcales</taxon>
        <taxon>Desulfurococcaceae</taxon>
        <taxon>Ignicoccus</taxon>
    </lineage>
</organism>
<dbReference type="Proteomes" id="UP001063698">
    <property type="component" value="Chromosome"/>
</dbReference>
<sequence>MDVFVDLFLEKIRIRGSDLKFNAKIPLRPLPKGEEVEQAGVDGGGGVLKLEGGKVLYIARAVAVSSDGMIRDMIVEVNPWESKPLLESMRSYVELSAASRVKDKELLMDGSYYTVVVRWLQRVARVALMKAKTSEILSLPYTLLALEKLVDIVKKKPIFVAKSPRFKVFKDYLILKELYERTGYEKFYFLMKSPELDKKELIPYLRDPNARDLVQVLLSAAISDVDMIEGEGYTFGLELGLPRKIRRILSPSMIREIVQMARENYEMTTGEEAPRVNLEELCYLKSPVLWWVSTGRVKFTVEEASGQPLCISSVRREIDAAPSALPHLVAHEYNPWLALAHTISTLKGEQLMVYAQLLKARLGIGMEVIREDLLSTSRSR</sequence>
<proteinExistence type="predicted"/>
<name>A0A977PL72_9CREN</name>
<dbReference type="AlphaFoldDB" id="A0A977PL72"/>
<evidence type="ECO:0000313" key="1">
    <source>
        <dbReference type="EMBL" id="UXD22020.1"/>
    </source>
</evidence>
<gene>
    <name evidence="1" type="ORF">IPA_00945</name>
</gene>